<evidence type="ECO:0000313" key="11">
    <source>
        <dbReference type="EMBL" id="CCI83650.1"/>
    </source>
</evidence>
<feature type="transmembrane region" description="Helical" evidence="9">
    <location>
        <begin position="269"/>
        <end position="292"/>
    </location>
</feature>
<feature type="transmembrane region" description="Helical" evidence="9">
    <location>
        <begin position="243"/>
        <end position="263"/>
    </location>
</feature>
<feature type="transmembrane region" description="Helical" evidence="9">
    <location>
        <begin position="153"/>
        <end position="171"/>
    </location>
</feature>
<evidence type="ECO:0000259" key="10">
    <source>
        <dbReference type="Pfam" id="PF01757"/>
    </source>
</evidence>
<dbReference type="EC" id="2.3.1.-" evidence="11"/>
<dbReference type="GO" id="GO:0016747">
    <property type="term" value="F:acyltransferase activity, transferring groups other than amino-acyl groups"/>
    <property type="evidence" value="ECO:0007669"/>
    <property type="project" value="InterPro"/>
</dbReference>
<dbReference type="eggNOG" id="COG2755">
    <property type="taxonomic scope" value="Bacteria"/>
</dbReference>
<evidence type="ECO:0000256" key="7">
    <source>
        <dbReference type="ARBA" id="ARBA00023315"/>
    </source>
</evidence>
<evidence type="ECO:0000256" key="8">
    <source>
        <dbReference type="SAM" id="MobiDB-lite"/>
    </source>
</evidence>
<feature type="transmembrane region" description="Helical" evidence="9">
    <location>
        <begin position="80"/>
        <end position="99"/>
    </location>
</feature>
<evidence type="ECO:0000313" key="12">
    <source>
        <dbReference type="EMBL" id="EJZ81973.1"/>
    </source>
</evidence>
<dbReference type="RefSeq" id="WP_004600999.1">
    <property type="nucleotide sequence ID" value="NZ_HF541867.1"/>
</dbReference>
<keyword evidence="13" id="KW-1185">Reference proteome</keyword>
<evidence type="ECO:0000313" key="13">
    <source>
        <dbReference type="Proteomes" id="UP000006078"/>
    </source>
</evidence>
<keyword evidence="2" id="KW-1003">Cell membrane</keyword>
<dbReference type="EMBL" id="CAJZ01000123">
    <property type="protein sequence ID" value="CCI83650.1"/>
    <property type="molecule type" value="Genomic_DNA"/>
</dbReference>
<dbReference type="AlphaFoldDB" id="I7KJJ6"/>
<dbReference type="Proteomes" id="UP000006078">
    <property type="component" value="Unassembled WGS sequence"/>
</dbReference>
<dbReference type="PATRIC" id="fig|883169.3.peg.1071"/>
<dbReference type="GO" id="GO:0005886">
    <property type="term" value="C:plasma membrane"/>
    <property type="evidence" value="ECO:0007669"/>
    <property type="project" value="UniProtKB-SubCell"/>
</dbReference>
<evidence type="ECO:0000256" key="4">
    <source>
        <dbReference type="ARBA" id="ARBA00022692"/>
    </source>
</evidence>
<feature type="domain" description="Acyltransferase 3" evidence="10">
    <location>
        <begin position="14"/>
        <end position="350"/>
    </location>
</feature>
<proteinExistence type="predicted"/>
<evidence type="ECO:0000256" key="1">
    <source>
        <dbReference type="ARBA" id="ARBA00004651"/>
    </source>
</evidence>
<protein>
    <submittedName>
        <fullName evidence="11">Putative peptidoglycan O-acetyltransferase</fullName>
        <ecNumber evidence="11">2.3.1.-</ecNumber>
    </submittedName>
</protein>
<keyword evidence="3 11" id="KW-0808">Transferase</keyword>
<sequence length="685" mass="73895">MPKPVGKTTSYEPGLDGLRALAVIAVFIYHVNTDWLPGGLLGVAVFFTLSGWLITGGLLRDWRNHKQIRFLRFWGRRFRRLLPAMLVVVAATTLAVWLADRENFSDVAAEAGSSLLYVNNWYNILFGDSYFDQFGPASPLGHMWSLSVEEQFYLIWPLLLGGIIAATRGLSRHRAKSVMLAAALAIMVASFAAMWLIAEPGWDNTRVYEGTDTRAGGLLAGAALAIALFHVGPGTPPQHRNRYLADALGIAGLVTVVVLFVVGDENSLFLYRGGIIALTVATCALVYAVQVPGTLSKLVFSLEPLRWVGERSYGIYLWHMPIIALTPIGWAEDNRPLSVALQAALTIALAAASWRLVEDPIRTHGLASLGLRRKPKATGPTIGEVWGLPAGTMRPRAPKAPDIKPAVAWSGVMVLVLATATSLTSLRAAESFAQEREPGAAASPGGGAGAAEEEAARPEAEAAEPSTEDEPEPTATSCTAVVHVGDSTSIGMFDDQSLPDPADNAEAAYLAAGADYVRESVFGPRATTDGWNEYPSAVDSVKQLLDEGQPEGTCWVINTGVNDAANVAVGSIPPVEERIRIMLDLLDGQRVMWPTTVSDTESGPWAQENMREFNEALLRVQKDYPNLRVFDWAAEVDHAWFLEGDFVHYNATGNAERSHRFAGALVRAFPEGKKTSDAPVVSSGR</sequence>
<dbReference type="InterPro" id="IPR050879">
    <property type="entry name" value="Acyltransferase_3"/>
</dbReference>
<keyword evidence="6 9" id="KW-0472">Membrane</keyword>
<dbReference type="InterPro" id="IPR036514">
    <property type="entry name" value="SGNH_hydro_sf"/>
</dbReference>
<feature type="transmembrane region" description="Helical" evidence="9">
    <location>
        <begin position="178"/>
        <end position="198"/>
    </location>
</feature>
<reference evidence="12 13" key="2">
    <citation type="submission" date="2012-08" db="EMBL/GenBank/DDBJ databases">
        <title>The Genome Sequence of Turicella otitidis ATCC 51513.</title>
        <authorList>
            <consortium name="The Broad Institute Genome Sequencing Platform"/>
            <person name="Earl A."/>
            <person name="Ward D."/>
            <person name="Feldgarden M."/>
            <person name="Gevers D."/>
            <person name="Huys G."/>
            <person name="Walker B."/>
            <person name="Young S.K."/>
            <person name="Zeng Q."/>
            <person name="Gargeya S."/>
            <person name="Fitzgerald M."/>
            <person name="Haas B."/>
            <person name="Abouelleil A."/>
            <person name="Alvarado L."/>
            <person name="Arachchi H.M."/>
            <person name="Berlin A.M."/>
            <person name="Chapman S.B."/>
            <person name="Goldberg J."/>
            <person name="Griggs A."/>
            <person name="Gujja S."/>
            <person name="Hansen M."/>
            <person name="Howarth C."/>
            <person name="Imamovic A."/>
            <person name="Larimer J."/>
            <person name="McCowen C."/>
            <person name="Montmayeur A."/>
            <person name="Murphy C."/>
            <person name="Neiman D."/>
            <person name="Pearson M."/>
            <person name="Priest M."/>
            <person name="Roberts A."/>
            <person name="Saif S."/>
            <person name="Shea T."/>
            <person name="Sisk P."/>
            <person name="Sykes S."/>
            <person name="Wortman J."/>
            <person name="Nusbaum C."/>
            <person name="Birren B."/>
        </authorList>
    </citation>
    <scope>NUCLEOTIDE SEQUENCE [LARGE SCALE GENOMIC DNA]</scope>
    <source>
        <strain evidence="12 13">ATCC 51513</strain>
    </source>
</reference>
<evidence type="ECO:0000256" key="5">
    <source>
        <dbReference type="ARBA" id="ARBA00022989"/>
    </source>
</evidence>
<dbReference type="EMBL" id="AHAE01000048">
    <property type="protein sequence ID" value="EJZ81973.1"/>
    <property type="molecule type" value="Genomic_DNA"/>
</dbReference>
<evidence type="ECO:0000256" key="6">
    <source>
        <dbReference type="ARBA" id="ARBA00023136"/>
    </source>
</evidence>
<evidence type="ECO:0000313" key="14">
    <source>
        <dbReference type="Proteomes" id="UP000011016"/>
    </source>
</evidence>
<name>I7KJJ6_9CORY</name>
<gene>
    <name evidence="11" type="primary">yrhL</name>
    <name evidence="11" type="ORF">BN46_0921</name>
    <name evidence="12" type="ORF">HMPREF9719_01109</name>
</gene>
<evidence type="ECO:0000256" key="9">
    <source>
        <dbReference type="SAM" id="Phobius"/>
    </source>
</evidence>
<dbReference type="PANTHER" id="PTHR23028">
    <property type="entry name" value="ACETYLTRANSFERASE"/>
    <property type="match status" value="1"/>
</dbReference>
<keyword evidence="5 9" id="KW-1133">Transmembrane helix</keyword>
<keyword evidence="7 11" id="KW-0012">Acyltransferase</keyword>
<dbReference type="PANTHER" id="PTHR23028:SF53">
    <property type="entry name" value="ACYL_TRANSF_3 DOMAIN-CONTAINING PROTEIN"/>
    <property type="match status" value="1"/>
</dbReference>
<dbReference type="OrthoDB" id="3404679at2"/>
<dbReference type="HOGENOM" id="CLU_005679_11_1_11"/>
<accession>I7KJJ6</accession>
<evidence type="ECO:0000256" key="2">
    <source>
        <dbReference type="ARBA" id="ARBA00022475"/>
    </source>
</evidence>
<dbReference type="InterPro" id="IPR002656">
    <property type="entry name" value="Acyl_transf_3_dom"/>
</dbReference>
<comment type="caution">
    <text evidence="11">The sequence shown here is derived from an EMBL/GenBank/DDBJ whole genome shotgun (WGS) entry which is preliminary data.</text>
</comment>
<dbReference type="Gene3D" id="3.40.50.1110">
    <property type="entry name" value="SGNH hydrolase"/>
    <property type="match status" value="1"/>
</dbReference>
<feature type="region of interest" description="Disordered" evidence="8">
    <location>
        <begin position="434"/>
        <end position="476"/>
    </location>
</feature>
<dbReference type="eggNOG" id="COG1835">
    <property type="taxonomic scope" value="Bacteria"/>
</dbReference>
<reference evidence="11 14" key="1">
    <citation type="journal article" date="2012" name="J. Bacteriol.">
        <title>Draft Genome Sequence of Turicella otitidis ATCC 51513, Isolated from Middle Ear Fluid from a Child with Otitis Media.</title>
        <authorList>
            <person name="Brinkrolf K."/>
            <person name="Schneider J."/>
            <person name="Knecht M."/>
            <person name="Ruckert C."/>
            <person name="Tauch A."/>
        </authorList>
    </citation>
    <scope>NUCLEOTIDE SEQUENCE [LARGE SCALE GENOMIC DNA]</scope>
    <source>
        <strain evidence="11 14">ATCC 51513</strain>
    </source>
</reference>
<keyword evidence="4 9" id="KW-0812">Transmembrane</keyword>
<comment type="subcellular location">
    <subcellularLocation>
        <location evidence="1">Cell membrane</location>
        <topology evidence="1">Multi-pass membrane protein</topology>
    </subcellularLocation>
</comment>
<dbReference type="GO" id="GO:0009103">
    <property type="term" value="P:lipopolysaccharide biosynthetic process"/>
    <property type="evidence" value="ECO:0007669"/>
    <property type="project" value="TreeGrafter"/>
</dbReference>
<dbReference type="SUPFAM" id="SSF52266">
    <property type="entry name" value="SGNH hydrolase"/>
    <property type="match status" value="1"/>
</dbReference>
<feature type="transmembrane region" description="Helical" evidence="9">
    <location>
        <begin position="39"/>
        <end position="59"/>
    </location>
</feature>
<evidence type="ECO:0000256" key="3">
    <source>
        <dbReference type="ARBA" id="ARBA00022679"/>
    </source>
</evidence>
<organism evidence="11 14">
    <name type="scientific">Corynebacterium otitidis ATCC 51513</name>
    <dbReference type="NCBI Taxonomy" id="883169"/>
    <lineage>
        <taxon>Bacteria</taxon>
        <taxon>Bacillati</taxon>
        <taxon>Actinomycetota</taxon>
        <taxon>Actinomycetes</taxon>
        <taxon>Mycobacteriales</taxon>
        <taxon>Corynebacteriaceae</taxon>
        <taxon>Corynebacterium</taxon>
    </lineage>
</organism>
<dbReference type="Proteomes" id="UP000011016">
    <property type="component" value="Unassembled WGS sequence"/>
</dbReference>
<dbReference type="Pfam" id="PF01757">
    <property type="entry name" value="Acyl_transf_3"/>
    <property type="match status" value="1"/>
</dbReference>